<dbReference type="EMBL" id="JACGZW010000008">
    <property type="protein sequence ID" value="MBB1156222.1"/>
    <property type="molecule type" value="Genomic_DNA"/>
</dbReference>
<reference evidence="2 3" key="1">
    <citation type="submission" date="2020-08" db="EMBL/GenBank/DDBJ databases">
        <title>Amycolatopsis sp. nov. DR6-1 isolated from Dendrobium heterocarpum.</title>
        <authorList>
            <person name="Tedsree N."/>
            <person name="Kuncharoen N."/>
            <person name="Likhitwitayawuid K."/>
            <person name="Tanasupawat S."/>
        </authorList>
    </citation>
    <scope>NUCLEOTIDE SEQUENCE [LARGE SCALE GENOMIC DNA]</scope>
    <source>
        <strain evidence="2 3">DR6-1</strain>
    </source>
</reference>
<accession>A0A7W3ZCR8</accession>
<evidence type="ECO:0000313" key="3">
    <source>
        <dbReference type="Proteomes" id="UP000526734"/>
    </source>
</evidence>
<protein>
    <submittedName>
        <fullName evidence="2">Uncharacterized protein</fullName>
    </submittedName>
</protein>
<evidence type="ECO:0000256" key="1">
    <source>
        <dbReference type="SAM" id="MobiDB-lite"/>
    </source>
</evidence>
<feature type="region of interest" description="Disordered" evidence="1">
    <location>
        <begin position="40"/>
        <end position="74"/>
    </location>
</feature>
<gene>
    <name evidence="2" type="ORF">H4281_23990</name>
</gene>
<dbReference type="Proteomes" id="UP000526734">
    <property type="component" value="Unassembled WGS sequence"/>
</dbReference>
<keyword evidence="3" id="KW-1185">Reference proteome</keyword>
<evidence type="ECO:0000313" key="2">
    <source>
        <dbReference type="EMBL" id="MBB1156222.1"/>
    </source>
</evidence>
<sequence length="74" mass="7372">MPPAGEVFEPELVSAERTGCVRSNAALTVAAPCRRPAAVSALSSTAAATNSGDRRAGGTNDSAADTACANPARR</sequence>
<proteinExistence type="predicted"/>
<dbReference type="RefSeq" id="WP_182893174.1">
    <property type="nucleotide sequence ID" value="NZ_JACGZW010000008.1"/>
</dbReference>
<comment type="caution">
    <text evidence="2">The sequence shown here is derived from an EMBL/GenBank/DDBJ whole genome shotgun (WGS) entry which is preliminary data.</text>
</comment>
<organism evidence="2 3">
    <name type="scientific">Amycolatopsis dendrobii</name>
    <dbReference type="NCBI Taxonomy" id="2760662"/>
    <lineage>
        <taxon>Bacteria</taxon>
        <taxon>Bacillati</taxon>
        <taxon>Actinomycetota</taxon>
        <taxon>Actinomycetes</taxon>
        <taxon>Pseudonocardiales</taxon>
        <taxon>Pseudonocardiaceae</taxon>
        <taxon>Amycolatopsis</taxon>
    </lineage>
</organism>
<feature type="compositionally biased region" description="Low complexity" evidence="1">
    <location>
        <begin position="40"/>
        <end position="51"/>
    </location>
</feature>
<name>A0A7W3ZCR8_9PSEU</name>
<dbReference type="AlphaFoldDB" id="A0A7W3ZCR8"/>